<sequence>MNGIVGEYCVPETGHSIIKVIGVGGGGGNAVNHMYEKGIEGVSFVVCNTDAQDLQRSPVPVKILLGAGRENEGLGAGAKPEVGRAAAESSAADIERMLDDGTKMVFVTAGMGGGTGTGAAPVIASLAKNMNILTVGIVTIPFAFERKKKVMKALEGVARMSESVDALLVINNDRLRDIYPDLDLPNAFAKADDVLTYAAKGIAEIVTKRGYINVDFADVNTVMRDGGMATMGTGEGKGEKRVLQAIEEAVKSPLLNKNDIRSCDRILFYFYCSKSNPVDMEESKQIDEFMAGLNEDIDVIWGVTFDEGIGEDEVRVTVIATGQNFDSIVPQEIRDKFKTGGSNADAAKGVDNNTVEWINDMYGEDSGLIRKPEVKRVTLKEILENAQLFDTMEREPAYKRMER</sequence>
<evidence type="ECO:0000256" key="5">
    <source>
        <dbReference type="NCBIfam" id="TIGR00065"/>
    </source>
</evidence>
<evidence type="ECO:0000313" key="10">
    <source>
        <dbReference type="Proteomes" id="UP000712007"/>
    </source>
</evidence>
<name>A0A940IDN7_9BACT</name>
<evidence type="ECO:0000256" key="6">
    <source>
        <dbReference type="RuleBase" id="RU000631"/>
    </source>
</evidence>
<comment type="similarity">
    <text evidence="1 4 6">Belongs to the FtsZ family.</text>
</comment>
<comment type="subunit">
    <text evidence="4">Homodimer. Polymerizes to form a dynamic ring structure in a strictly GTP-dependent manner. Interacts directly with several other division proteins.</text>
</comment>
<dbReference type="SMART" id="SM00864">
    <property type="entry name" value="Tubulin"/>
    <property type="match status" value="1"/>
</dbReference>
<dbReference type="InterPro" id="IPR024757">
    <property type="entry name" value="FtsZ_C"/>
</dbReference>
<evidence type="ECO:0000259" key="8">
    <source>
        <dbReference type="SMART" id="SM00865"/>
    </source>
</evidence>
<dbReference type="EMBL" id="JADIMV010000044">
    <property type="protein sequence ID" value="MBO8439468.1"/>
    <property type="molecule type" value="Genomic_DNA"/>
</dbReference>
<comment type="function">
    <text evidence="4 6">Essential cell division protein that forms a contractile ring structure (Z ring) at the future cell division site. The regulation of the ring assembly controls the timing and the location of cell division. One of the functions of the FtsZ ring is to recruit other cell division proteins to the septum to produce a new cell wall between the dividing cells. Binds GTP and shows GTPase activity.</text>
</comment>
<dbReference type="SUPFAM" id="SSF55307">
    <property type="entry name" value="Tubulin C-terminal domain-like"/>
    <property type="match status" value="1"/>
</dbReference>
<organism evidence="9 10">
    <name type="scientific">Candidatus Aphodosoma intestinipullorum</name>
    <dbReference type="NCBI Taxonomy" id="2840674"/>
    <lineage>
        <taxon>Bacteria</taxon>
        <taxon>Pseudomonadati</taxon>
        <taxon>Bacteroidota</taxon>
        <taxon>Bacteroidia</taxon>
        <taxon>Bacteroidales</taxon>
        <taxon>Candidatus Aphodosoma</taxon>
    </lineage>
</organism>
<dbReference type="GO" id="GO:0051258">
    <property type="term" value="P:protein polymerization"/>
    <property type="evidence" value="ECO:0007669"/>
    <property type="project" value="UniProtKB-UniRule"/>
</dbReference>
<dbReference type="SUPFAM" id="SSF52490">
    <property type="entry name" value="Tubulin nucleotide-binding domain-like"/>
    <property type="match status" value="1"/>
</dbReference>
<accession>A0A940IDN7</accession>
<dbReference type="Gene3D" id="3.40.50.1440">
    <property type="entry name" value="Tubulin/FtsZ, GTPase domain"/>
    <property type="match status" value="1"/>
</dbReference>
<feature type="domain" description="Tubulin/FtsZ GTPase" evidence="7">
    <location>
        <begin position="17"/>
        <end position="210"/>
    </location>
</feature>
<dbReference type="GO" id="GO:0003924">
    <property type="term" value="F:GTPase activity"/>
    <property type="evidence" value="ECO:0007669"/>
    <property type="project" value="UniProtKB-UniRule"/>
</dbReference>
<evidence type="ECO:0000256" key="4">
    <source>
        <dbReference type="HAMAP-Rule" id="MF_00909"/>
    </source>
</evidence>
<dbReference type="InterPro" id="IPR018316">
    <property type="entry name" value="Tubulin/FtsZ_2-layer-sand-dom"/>
</dbReference>
<feature type="binding site" evidence="4">
    <location>
        <begin position="114"/>
        <end position="116"/>
    </location>
    <ligand>
        <name>GTP</name>
        <dbReference type="ChEBI" id="CHEBI:37565"/>
    </ligand>
</feature>
<feature type="binding site" evidence="4">
    <location>
        <position position="149"/>
    </location>
    <ligand>
        <name>GTP</name>
        <dbReference type="ChEBI" id="CHEBI:37565"/>
    </ligand>
</feature>
<dbReference type="InterPro" id="IPR036525">
    <property type="entry name" value="Tubulin/FtsZ_GTPase_sf"/>
</dbReference>
<dbReference type="HAMAP" id="MF_00909">
    <property type="entry name" value="FtsZ"/>
    <property type="match status" value="1"/>
</dbReference>
<dbReference type="InterPro" id="IPR008280">
    <property type="entry name" value="Tub_FtsZ_C"/>
</dbReference>
<reference evidence="9" key="1">
    <citation type="submission" date="2020-10" db="EMBL/GenBank/DDBJ databases">
        <authorList>
            <person name="Gilroy R."/>
        </authorList>
    </citation>
    <scope>NUCLEOTIDE SEQUENCE</scope>
    <source>
        <strain evidence="9">3924</strain>
    </source>
</reference>
<dbReference type="GO" id="GO:0043093">
    <property type="term" value="P:FtsZ-dependent cytokinesis"/>
    <property type="evidence" value="ECO:0007669"/>
    <property type="project" value="UniProtKB-UniRule"/>
</dbReference>
<keyword evidence="3 4" id="KW-0342">GTP-binding</keyword>
<dbReference type="Pfam" id="PF12327">
    <property type="entry name" value="FtsZ_C"/>
    <property type="match status" value="1"/>
</dbReference>
<dbReference type="Pfam" id="PF00091">
    <property type="entry name" value="Tubulin"/>
    <property type="match status" value="1"/>
</dbReference>
<dbReference type="PROSITE" id="PS01135">
    <property type="entry name" value="FTSZ_2"/>
    <property type="match status" value="1"/>
</dbReference>
<proteinExistence type="inferred from homology"/>
<protein>
    <recommendedName>
        <fullName evidence="4 5">Cell division protein FtsZ</fullName>
    </recommendedName>
</protein>
<evidence type="ECO:0000256" key="3">
    <source>
        <dbReference type="ARBA" id="ARBA00023134"/>
    </source>
</evidence>
<dbReference type="GO" id="GO:0005525">
    <property type="term" value="F:GTP binding"/>
    <property type="evidence" value="ECO:0007669"/>
    <property type="project" value="UniProtKB-UniRule"/>
</dbReference>
<dbReference type="InterPro" id="IPR045061">
    <property type="entry name" value="FtsZ/CetZ"/>
</dbReference>
<dbReference type="PANTHER" id="PTHR30314:SF3">
    <property type="entry name" value="MITOCHONDRIAL DIVISION PROTEIN FSZA"/>
    <property type="match status" value="1"/>
</dbReference>
<gene>
    <name evidence="4 9" type="primary">ftsZ</name>
    <name evidence="9" type="ORF">IAC51_02340</name>
</gene>
<evidence type="ECO:0000256" key="2">
    <source>
        <dbReference type="ARBA" id="ARBA00022741"/>
    </source>
</evidence>
<dbReference type="FunFam" id="3.40.50.1440:FF:000001">
    <property type="entry name" value="Cell division protein FtsZ"/>
    <property type="match status" value="1"/>
</dbReference>
<dbReference type="PRINTS" id="PR00423">
    <property type="entry name" value="CELLDVISFTSZ"/>
</dbReference>
<dbReference type="InterPro" id="IPR000158">
    <property type="entry name" value="Cell_div_FtsZ"/>
</dbReference>
<feature type="binding site" evidence="4">
    <location>
        <position position="145"/>
    </location>
    <ligand>
        <name>GTP</name>
        <dbReference type="ChEBI" id="CHEBI:37565"/>
    </ligand>
</feature>
<dbReference type="Proteomes" id="UP000712007">
    <property type="component" value="Unassembled WGS sequence"/>
</dbReference>
<evidence type="ECO:0000259" key="7">
    <source>
        <dbReference type="SMART" id="SM00864"/>
    </source>
</evidence>
<dbReference type="SMART" id="SM00865">
    <property type="entry name" value="Tubulin_C"/>
    <property type="match status" value="1"/>
</dbReference>
<dbReference type="PANTHER" id="PTHR30314">
    <property type="entry name" value="CELL DIVISION PROTEIN FTSZ-RELATED"/>
    <property type="match status" value="1"/>
</dbReference>
<dbReference type="CDD" id="cd02201">
    <property type="entry name" value="FtsZ_type1"/>
    <property type="match status" value="1"/>
</dbReference>
<feature type="domain" description="Tubulin/FtsZ 2-layer sandwich" evidence="8">
    <location>
        <begin position="212"/>
        <end position="332"/>
    </location>
</feature>
<dbReference type="AlphaFoldDB" id="A0A940IDN7"/>
<keyword evidence="4 6" id="KW-0132">Cell division</keyword>
<feature type="binding site" evidence="4">
    <location>
        <position position="192"/>
    </location>
    <ligand>
        <name>GTP</name>
        <dbReference type="ChEBI" id="CHEBI:37565"/>
    </ligand>
</feature>
<dbReference type="InterPro" id="IPR020805">
    <property type="entry name" value="Cell_div_FtsZ_CS"/>
</dbReference>
<dbReference type="NCBIfam" id="TIGR00065">
    <property type="entry name" value="ftsZ"/>
    <property type="match status" value="1"/>
</dbReference>
<comment type="caution">
    <text evidence="9">The sequence shown here is derived from an EMBL/GenBank/DDBJ whole genome shotgun (WGS) entry which is preliminary data.</text>
</comment>
<keyword evidence="2 4" id="KW-0547">Nucleotide-binding</keyword>
<keyword evidence="4 6" id="KW-0131">Cell cycle</keyword>
<keyword evidence="4 6" id="KW-0717">Septation</keyword>
<reference evidence="9" key="2">
    <citation type="journal article" date="2021" name="PeerJ">
        <title>Extensive microbial diversity within the chicken gut microbiome revealed by metagenomics and culture.</title>
        <authorList>
            <person name="Gilroy R."/>
            <person name="Ravi A."/>
            <person name="Getino M."/>
            <person name="Pursley I."/>
            <person name="Horton D.L."/>
            <person name="Alikhan N.F."/>
            <person name="Baker D."/>
            <person name="Gharbi K."/>
            <person name="Hall N."/>
            <person name="Watson M."/>
            <person name="Adriaenssens E.M."/>
            <person name="Foster-Nyarko E."/>
            <person name="Jarju S."/>
            <person name="Secka A."/>
            <person name="Antonio M."/>
            <person name="Oren A."/>
            <person name="Chaudhuri R.R."/>
            <person name="La Ragione R."/>
            <person name="Hildebrand F."/>
            <person name="Pallen M.J."/>
        </authorList>
    </citation>
    <scope>NUCLEOTIDE SEQUENCE</scope>
    <source>
        <strain evidence="9">3924</strain>
    </source>
</reference>
<dbReference type="PROSITE" id="PS01134">
    <property type="entry name" value="FTSZ_1"/>
    <property type="match status" value="1"/>
</dbReference>
<evidence type="ECO:0000256" key="1">
    <source>
        <dbReference type="ARBA" id="ARBA00009690"/>
    </source>
</evidence>
<keyword evidence="4" id="KW-0963">Cytoplasm</keyword>
<dbReference type="GO" id="GO:0032153">
    <property type="term" value="C:cell division site"/>
    <property type="evidence" value="ECO:0007669"/>
    <property type="project" value="UniProtKB-UniRule"/>
</dbReference>
<evidence type="ECO:0000313" key="9">
    <source>
        <dbReference type="EMBL" id="MBO8439468.1"/>
    </source>
</evidence>
<feature type="binding site" evidence="4">
    <location>
        <begin position="25"/>
        <end position="29"/>
    </location>
    <ligand>
        <name>GTP</name>
        <dbReference type="ChEBI" id="CHEBI:37565"/>
    </ligand>
</feature>
<dbReference type="GO" id="GO:0005737">
    <property type="term" value="C:cytoplasm"/>
    <property type="evidence" value="ECO:0007669"/>
    <property type="project" value="UniProtKB-SubCell"/>
</dbReference>
<dbReference type="GO" id="GO:0000917">
    <property type="term" value="P:division septum assembly"/>
    <property type="evidence" value="ECO:0007669"/>
    <property type="project" value="UniProtKB-KW"/>
</dbReference>
<dbReference type="InterPro" id="IPR003008">
    <property type="entry name" value="Tubulin_FtsZ_GTPase"/>
</dbReference>
<comment type="subcellular location">
    <subcellularLocation>
        <location evidence="4">Cytoplasm</location>
    </subcellularLocation>
    <text evidence="4">Assembles at midcell at the inner surface of the cytoplasmic membrane.</text>
</comment>